<dbReference type="AlphaFoldDB" id="A0AAE0EYR7"/>
<gene>
    <name evidence="1" type="ORF">CYMTET_44713</name>
</gene>
<reference evidence="1 2" key="1">
    <citation type="journal article" date="2015" name="Genome Biol. Evol.">
        <title>Comparative Genomics of a Bacterivorous Green Alga Reveals Evolutionary Causalities and Consequences of Phago-Mixotrophic Mode of Nutrition.</title>
        <authorList>
            <person name="Burns J.A."/>
            <person name="Paasch A."/>
            <person name="Narechania A."/>
            <person name="Kim E."/>
        </authorList>
    </citation>
    <scope>NUCLEOTIDE SEQUENCE [LARGE SCALE GENOMIC DNA]</scope>
    <source>
        <strain evidence="1 2">PLY_AMNH</strain>
    </source>
</reference>
<comment type="caution">
    <text evidence="1">The sequence shown here is derived from an EMBL/GenBank/DDBJ whole genome shotgun (WGS) entry which is preliminary data.</text>
</comment>
<proteinExistence type="predicted"/>
<keyword evidence="2" id="KW-1185">Reference proteome</keyword>
<feature type="non-terminal residue" evidence="1">
    <location>
        <position position="1"/>
    </location>
</feature>
<dbReference type="EMBL" id="LGRX02030341">
    <property type="protein sequence ID" value="KAK3245736.1"/>
    <property type="molecule type" value="Genomic_DNA"/>
</dbReference>
<protein>
    <submittedName>
        <fullName evidence="1">Uncharacterized protein</fullName>
    </submittedName>
</protein>
<organism evidence="1 2">
    <name type="scientific">Cymbomonas tetramitiformis</name>
    <dbReference type="NCBI Taxonomy" id="36881"/>
    <lineage>
        <taxon>Eukaryota</taxon>
        <taxon>Viridiplantae</taxon>
        <taxon>Chlorophyta</taxon>
        <taxon>Pyramimonadophyceae</taxon>
        <taxon>Pyramimonadales</taxon>
        <taxon>Pyramimonadaceae</taxon>
        <taxon>Cymbomonas</taxon>
    </lineage>
</organism>
<name>A0AAE0EYR7_9CHLO</name>
<accession>A0AAE0EYR7</accession>
<sequence length="329" mass="35893">PWAERKVEEFDKFAQVEAWVNALLNLTSPVIGASAVISASGMLAGVAGAGAGGPGAGVLSGTAGATTGLGIGTAATVSPTPAATVDPDAIAAAIATALGTRLDALGTRIASLEARGGRRQACADLVHEAAKLRSQLTLLKGIHPFGKLPMKALEANAFPAMVYALPELVAEECELDELPAGKEATQEHLRAFVHMLQARVSEFQMFVKAKRLLHEDEGRLKMKDGELTVVPKTKKCKDMDEWERGFFRIMCEAPLEAQEDLVDFLAWAKTIAADFTFYHFSEFYEHLIRQVQRSTVGISLEGYDRVWRIYQQQHRLKPGVKKKRSDYKW</sequence>
<evidence type="ECO:0000313" key="2">
    <source>
        <dbReference type="Proteomes" id="UP001190700"/>
    </source>
</evidence>
<dbReference type="Proteomes" id="UP001190700">
    <property type="component" value="Unassembled WGS sequence"/>
</dbReference>
<evidence type="ECO:0000313" key="1">
    <source>
        <dbReference type="EMBL" id="KAK3245736.1"/>
    </source>
</evidence>